<dbReference type="EMBL" id="HAEF01002039">
    <property type="protein sequence ID" value="SBR39421.1"/>
    <property type="molecule type" value="Transcribed_RNA"/>
</dbReference>
<accession>A0A1A8L4W6</accession>
<reference evidence="1" key="1">
    <citation type="submission" date="2016-05" db="EMBL/GenBank/DDBJ databases">
        <authorList>
            <person name="Lavstsen T."/>
            <person name="Jespersen J.S."/>
        </authorList>
    </citation>
    <scope>NUCLEOTIDE SEQUENCE</scope>
    <source>
        <tissue evidence="1">Brain</tissue>
    </source>
</reference>
<proteinExistence type="predicted"/>
<feature type="non-terminal residue" evidence="1">
    <location>
        <position position="100"/>
    </location>
</feature>
<sequence length="100" mass="11640">SVFAARCSRSSISLLRRPLQSSVDVAASEPVIMRKASSALGDFYFIFLQKRRTRCTTMIILFTRHKSSVRSFLRSRTTDRRSFLLLGIFKSWNEPHRREV</sequence>
<reference evidence="1" key="2">
    <citation type="submission" date="2016-06" db="EMBL/GenBank/DDBJ databases">
        <title>The genome of a short-lived fish provides insights into sex chromosome evolution and the genetic control of aging.</title>
        <authorList>
            <person name="Reichwald K."/>
            <person name="Felder M."/>
            <person name="Petzold A."/>
            <person name="Koch P."/>
            <person name="Groth M."/>
            <person name="Platzer M."/>
        </authorList>
    </citation>
    <scope>NUCLEOTIDE SEQUENCE</scope>
    <source>
        <tissue evidence="1">Brain</tissue>
    </source>
</reference>
<gene>
    <name evidence="1" type="primary">Nfu_g_1_024423</name>
</gene>
<evidence type="ECO:0000313" key="1">
    <source>
        <dbReference type="EMBL" id="SBR39421.1"/>
    </source>
</evidence>
<dbReference type="AlphaFoldDB" id="A0A1A8L4W6"/>
<feature type="non-terminal residue" evidence="1">
    <location>
        <position position="1"/>
    </location>
</feature>
<organism evidence="1">
    <name type="scientific">Nothobranchius pienaari</name>
    <dbReference type="NCBI Taxonomy" id="704102"/>
    <lineage>
        <taxon>Eukaryota</taxon>
        <taxon>Metazoa</taxon>
        <taxon>Chordata</taxon>
        <taxon>Craniata</taxon>
        <taxon>Vertebrata</taxon>
        <taxon>Euteleostomi</taxon>
        <taxon>Actinopterygii</taxon>
        <taxon>Neopterygii</taxon>
        <taxon>Teleostei</taxon>
        <taxon>Neoteleostei</taxon>
        <taxon>Acanthomorphata</taxon>
        <taxon>Ovalentaria</taxon>
        <taxon>Atherinomorphae</taxon>
        <taxon>Cyprinodontiformes</taxon>
        <taxon>Nothobranchiidae</taxon>
        <taxon>Nothobranchius</taxon>
    </lineage>
</organism>
<name>A0A1A8L4W6_9TELE</name>
<protein>
    <submittedName>
        <fullName evidence="1">Uncharacterized protein</fullName>
    </submittedName>
</protein>